<organism evidence="2 3">
    <name type="scientific">Adhaeribacter arboris</name>
    <dbReference type="NCBI Taxonomy" id="2072846"/>
    <lineage>
        <taxon>Bacteria</taxon>
        <taxon>Pseudomonadati</taxon>
        <taxon>Bacteroidota</taxon>
        <taxon>Cytophagia</taxon>
        <taxon>Cytophagales</taxon>
        <taxon>Hymenobacteraceae</taxon>
        <taxon>Adhaeribacter</taxon>
    </lineage>
</organism>
<dbReference type="Pfam" id="PF11716">
    <property type="entry name" value="MDMPI_N"/>
    <property type="match status" value="1"/>
</dbReference>
<dbReference type="InterPro" id="IPR024344">
    <property type="entry name" value="MDMPI_metal-binding"/>
</dbReference>
<reference evidence="2 3" key="1">
    <citation type="submission" date="2018-03" db="EMBL/GenBank/DDBJ databases">
        <title>Adhaeribacter sp. HMF7605 Genome sequencing and assembly.</title>
        <authorList>
            <person name="Kang H."/>
            <person name="Kang J."/>
            <person name="Cha I."/>
            <person name="Kim H."/>
            <person name="Joh K."/>
        </authorList>
    </citation>
    <scope>NUCLEOTIDE SEQUENCE [LARGE SCALE GENOMIC DNA]</scope>
    <source>
        <strain evidence="2 3">HMF7605</strain>
    </source>
</reference>
<sequence length="273" mass="30976">MVAIKHLFADLDYKLIQLLKSLRPEDWDKPTVAKLWRVKDVAAHLLDGNIRVLSTQRDRYFGEQPPAISSNQDLVNWLNQLNADWVKASKRISPHVLILLHELTGPLVTAYYQSLDLQEKAVFSVAWAGEQESLNELHLAREYTEKWLHQQQIRDAVNQPGILTRHFFYPFIATFMHGLPVTYQSVQADSGTIIQISITTEAGGDWFLVKEADKWTLQSNPTDTPATQVIIHPDIAWKLFSKSIRPEQILDQVEITGNKAVGEIALGMVSVMA</sequence>
<dbReference type="OrthoDB" id="154293at2"/>
<accession>A0A2T2YCW8</accession>
<dbReference type="Proteomes" id="UP000240357">
    <property type="component" value="Unassembled WGS sequence"/>
</dbReference>
<evidence type="ECO:0000313" key="2">
    <source>
        <dbReference type="EMBL" id="PSR53288.1"/>
    </source>
</evidence>
<evidence type="ECO:0000259" key="1">
    <source>
        <dbReference type="Pfam" id="PF11716"/>
    </source>
</evidence>
<dbReference type="EMBL" id="PYFT01000001">
    <property type="protein sequence ID" value="PSR53288.1"/>
    <property type="molecule type" value="Genomic_DNA"/>
</dbReference>
<feature type="domain" description="Mycothiol-dependent maleylpyruvate isomerase metal-binding" evidence="1">
    <location>
        <begin position="14"/>
        <end position="153"/>
    </location>
</feature>
<dbReference type="RefSeq" id="WP_106927765.1">
    <property type="nucleotide sequence ID" value="NZ_PYFT01000001.1"/>
</dbReference>
<dbReference type="InterPro" id="IPR034660">
    <property type="entry name" value="DinB/YfiT-like"/>
</dbReference>
<protein>
    <recommendedName>
        <fullName evidence="1">Mycothiol-dependent maleylpyruvate isomerase metal-binding domain-containing protein</fullName>
    </recommendedName>
</protein>
<dbReference type="SUPFAM" id="SSF109854">
    <property type="entry name" value="DinB/YfiT-like putative metalloenzymes"/>
    <property type="match status" value="1"/>
</dbReference>
<dbReference type="AlphaFoldDB" id="A0A2T2YCW8"/>
<evidence type="ECO:0000313" key="3">
    <source>
        <dbReference type="Proteomes" id="UP000240357"/>
    </source>
</evidence>
<dbReference type="Gene3D" id="1.20.120.450">
    <property type="entry name" value="dinb family like domain"/>
    <property type="match status" value="1"/>
</dbReference>
<proteinExistence type="predicted"/>
<comment type="caution">
    <text evidence="2">The sequence shown here is derived from an EMBL/GenBank/DDBJ whole genome shotgun (WGS) entry which is preliminary data.</text>
</comment>
<name>A0A2T2YCW8_9BACT</name>
<gene>
    <name evidence="2" type="ORF">AHMF7605_06955</name>
</gene>
<dbReference type="GO" id="GO:0046872">
    <property type="term" value="F:metal ion binding"/>
    <property type="evidence" value="ECO:0007669"/>
    <property type="project" value="InterPro"/>
</dbReference>
<keyword evidence="3" id="KW-1185">Reference proteome</keyword>